<reference evidence="2 3" key="1">
    <citation type="journal article" date="2018" name="Mol. Plant">
        <title>The genome of Artemisia annua provides insight into the evolution of Asteraceae family and artemisinin biosynthesis.</title>
        <authorList>
            <person name="Shen Q."/>
            <person name="Zhang L."/>
            <person name="Liao Z."/>
            <person name="Wang S."/>
            <person name="Yan T."/>
            <person name="Shi P."/>
            <person name="Liu M."/>
            <person name="Fu X."/>
            <person name="Pan Q."/>
            <person name="Wang Y."/>
            <person name="Lv Z."/>
            <person name="Lu X."/>
            <person name="Zhang F."/>
            <person name="Jiang W."/>
            <person name="Ma Y."/>
            <person name="Chen M."/>
            <person name="Hao X."/>
            <person name="Li L."/>
            <person name="Tang Y."/>
            <person name="Lv G."/>
            <person name="Zhou Y."/>
            <person name="Sun X."/>
            <person name="Brodelius P.E."/>
            <person name="Rose J.K.C."/>
            <person name="Tang K."/>
        </authorList>
    </citation>
    <scope>NUCLEOTIDE SEQUENCE [LARGE SCALE GENOMIC DNA]</scope>
    <source>
        <strain evidence="3">cv. Huhao1</strain>
        <tissue evidence="2">Leaf</tissue>
    </source>
</reference>
<dbReference type="EMBL" id="PKPP01018839">
    <property type="protein sequence ID" value="PWA36073.1"/>
    <property type="molecule type" value="Genomic_DNA"/>
</dbReference>
<evidence type="ECO:0000259" key="1">
    <source>
        <dbReference type="Pfam" id="PF09353"/>
    </source>
</evidence>
<proteinExistence type="predicted"/>
<protein>
    <recommendedName>
        <fullName evidence="1">DUF1995 domain-containing protein</fullName>
    </recommendedName>
</protein>
<dbReference type="Proteomes" id="UP000245207">
    <property type="component" value="Unassembled WGS sequence"/>
</dbReference>
<dbReference type="InterPro" id="IPR018962">
    <property type="entry name" value="DUF1995"/>
</dbReference>
<feature type="domain" description="DUF1995" evidence="1">
    <location>
        <begin position="18"/>
        <end position="47"/>
    </location>
</feature>
<comment type="caution">
    <text evidence="2">The sequence shown here is derived from an EMBL/GenBank/DDBJ whole genome shotgun (WGS) entry which is preliminary data.</text>
</comment>
<sequence length="173" mass="19697">MVHADDGMPYCHVQENFGPWQVMLKQTDNSYACVAESETRFTLNETKEELLRVLGLKEEQGSQLEPQHGGRKMLSWSYLQHGATELNPIVTLGKLQKTVSRDEGEAWPNIVTCISVVVKDEQDIDPNDQNSVLEHLDNVGGVKESDLMKWDKLWKINNKILDPVYPRHDAIVI</sequence>
<accession>A0A2U1KHH3</accession>
<organism evidence="2 3">
    <name type="scientific">Artemisia annua</name>
    <name type="common">Sweet wormwood</name>
    <dbReference type="NCBI Taxonomy" id="35608"/>
    <lineage>
        <taxon>Eukaryota</taxon>
        <taxon>Viridiplantae</taxon>
        <taxon>Streptophyta</taxon>
        <taxon>Embryophyta</taxon>
        <taxon>Tracheophyta</taxon>
        <taxon>Spermatophyta</taxon>
        <taxon>Magnoliopsida</taxon>
        <taxon>eudicotyledons</taxon>
        <taxon>Gunneridae</taxon>
        <taxon>Pentapetalae</taxon>
        <taxon>asterids</taxon>
        <taxon>campanulids</taxon>
        <taxon>Asterales</taxon>
        <taxon>Asteraceae</taxon>
        <taxon>Asteroideae</taxon>
        <taxon>Anthemideae</taxon>
        <taxon>Artemisiinae</taxon>
        <taxon>Artemisia</taxon>
    </lineage>
</organism>
<dbReference type="Pfam" id="PF09353">
    <property type="entry name" value="DUF1995"/>
    <property type="match status" value="1"/>
</dbReference>
<dbReference type="AlphaFoldDB" id="A0A2U1KHH3"/>
<dbReference type="OrthoDB" id="2082at2759"/>
<dbReference type="STRING" id="35608.A0A2U1KHH3"/>
<evidence type="ECO:0000313" key="3">
    <source>
        <dbReference type="Proteomes" id="UP000245207"/>
    </source>
</evidence>
<keyword evidence="3" id="KW-1185">Reference proteome</keyword>
<gene>
    <name evidence="2" type="ORF">CTI12_AA603590</name>
</gene>
<dbReference type="InterPro" id="IPR044687">
    <property type="entry name" value="LPA3"/>
</dbReference>
<name>A0A2U1KHH3_ARTAN</name>
<dbReference type="PANTHER" id="PTHR34051:SF2">
    <property type="entry name" value="PROTEIN LPA3"/>
    <property type="match status" value="1"/>
</dbReference>
<dbReference type="PANTHER" id="PTHR34051">
    <property type="entry name" value="PROTEIN LOW PSII ACCUMULATION 3, CHLOROPLASTIC"/>
    <property type="match status" value="1"/>
</dbReference>
<evidence type="ECO:0000313" key="2">
    <source>
        <dbReference type="EMBL" id="PWA36073.1"/>
    </source>
</evidence>